<comment type="pathway">
    <text evidence="1">Cofactor biosynthesis; NAD(+) biosynthesis; nicotinate D-ribonucleotide from nicotinate: step 1/1.</text>
</comment>
<dbReference type="InterPro" id="IPR037128">
    <property type="entry name" value="Quinolinate_PRibosylTase_N_sf"/>
</dbReference>
<keyword evidence="9" id="KW-0808">Transferase</keyword>
<dbReference type="Proteomes" id="UP001236620">
    <property type="component" value="Unassembled WGS sequence"/>
</dbReference>
<gene>
    <name evidence="9" type="ORF">J2Z63_000166</name>
</gene>
<dbReference type="InterPro" id="IPR022412">
    <property type="entry name" value="Quinolinate_PRibosylTrfase_N"/>
</dbReference>
<dbReference type="PANTHER" id="PTHR43202">
    <property type="entry name" value="NICOTINATE-NUCLEOTIDE PYROPHOSPHORYLASE"/>
    <property type="match status" value="1"/>
</dbReference>
<keyword evidence="3" id="KW-0597">Phosphoprotein</keyword>
<reference evidence="9" key="1">
    <citation type="submission" date="2023-07" db="EMBL/GenBank/DDBJ databases">
        <title>Genomic Encyclopedia of Type Strains, Phase IV (KMG-IV): sequencing the most valuable type-strain genomes for metagenomic binning, comparative biology and taxonomic classification.</title>
        <authorList>
            <person name="Goeker M."/>
        </authorList>
    </citation>
    <scope>NUCLEOTIDE SEQUENCE [LARGE SCALE GENOMIC DNA]</scope>
    <source>
        <strain evidence="9">DSM 22019</strain>
    </source>
</reference>
<keyword evidence="4 9" id="KW-0436">Ligase</keyword>
<dbReference type="PIRSF" id="PIRSF000484">
    <property type="entry name" value="NAPRT"/>
    <property type="match status" value="1"/>
</dbReference>
<organism evidence="9 10">
    <name type="scientific">Mycoplasma yeatsii</name>
    <dbReference type="NCBI Taxonomy" id="51365"/>
    <lineage>
        <taxon>Bacteria</taxon>
        <taxon>Bacillati</taxon>
        <taxon>Mycoplasmatota</taxon>
        <taxon>Mollicutes</taxon>
        <taxon>Mycoplasmataceae</taxon>
        <taxon>Mycoplasma</taxon>
    </lineage>
</organism>
<evidence type="ECO:0000256" key="3">
    <source>
        <dbReference type="ARBA" id="ARBA00022553"/>
    </source>
</evidence>
<keyword evidence="10" id="KW-1185">Reference proteome</keyword>
<evidence type="ECO:0000256" key="4">
    <source>
        <dbReference type="ARBA" id="ARBA00022598"/>
    </source>
</evidence>
<feature type="domain" description="Quinolinate phosphoribosyl transferase N-terminal" evidence="8">
    <location>
        <begin position="34"/>
        <end position="112"/>
    </location>
</feature>
<comment type="catalytic activity">
    <reaction evidence="7">
        <text>5-phospho-alpha-D-ribose 1-diphosphate + nicotinate + ATP + H2O = nicotinate beta-D-ribonucleotide + ADP + phosphate + diphosphate</text>
        <dbReference type="Rhea" id="RHEA:36163"/>
        <dbReference type="ChEBI" id="CHEBI:15377"/>
        <dbReference type="ChEBI" id="CHEBI:30616"/>
        <dbReference type="ChEBI" id="CHEBI:32544"/>
        <dbReference type="ChEBI" id="CHEBI:33019"/>
        <dbReference type="ChEBI" id="CHEBI:43474"/>
        <dbReference type="ChEBI" id="CHEBI:57502"/>
        <dbReference type="ChEBI" id="CHEBI:58017"/>
        <dbReference type="ChEBI" id="CHEBI:456216"/>
        <dbReference type="EC" id="6.3.4.21"/>
    </reaction>
</comment>
<evidence type="ECO:0000256" key="2">
    <source>
        <dbReference type="ARBA" id="ARBA00013236"/>
    </source>
</evidence>
<comment type="catalytic activity">
    <reaction evidence="6">
        <text>nicotinate beta-D-ribonucleotide + CO2 + diphosphate = quinolinate + 5-phospho-alpha-D-ribose 1-diphosphate + 2 H(+)</text>
        <dbReference type="Rhea" id="RHEA:12733"/>
        <dbReference type="ChEBI" id="CHEBI:15378"/>
        <dbReference type="ChEBI" id="CHEBI:16526"/>
        <dbReference type="ChEBI" id="CHEBI:29959"/>
        <dbReference type="ChEBI" id="CHEBI:33019"/>
        <dbReference type="ChEBI" id="CHEBI:57502"/>
        <dbReference type="ChEBI" id="CHEBI:58017"/>
        <dbReference type="EC" id="2.4.2.19"/>
    </reaction>
</comment>
<evidence type="ECO:0000256" key="7">
    <source>
        <dbReference type="ARBA" id="ARBA00048668"/>
    </source>
</evidence>
<dbReference type="SUPFAM" id="SSF51690">
    <property type="entry name" value="Nicotinate/Quinolinate PRTase C-terminal domain-like"/>
    <property type="match status" value="1"/>
</dbReference>
<dbReference type="Gene3D" id="3.90.1170.20">
    <property type="entry name" value="Quinolinate phosphoribosyl transferase, N-terminal domain"/>
    <property type="match status" value="1"/>
</dbReference>
<evidence type="ECO:0000259" key="8">
    <source>
        <dbReference type="Pfam" id="PF02749"/>
    </source>
</evidence>
<evidence type="ECO:0000313" key="10">
    <source>
        <dbReference type="Proteomes" id="UP001236620"/>
    </source>
</evidence>
<accession>A0ABU0NDN5</accession>
<evidence type="ECO:0000256" key="5">
    <source>
        <dbReference type="ARBA" id="ARBA00022642"/>
    </source>
</evidence>
<dbReference type="PANTHER" id="PTHR43202:SF1">
    <property type="entry name" value="NICOTINATE PHOSPHORIBOSYLTRANSFERASE"/>
    <property type="match status" value="1"/>
</dbReference>
<dbReference type="InterPro" id="IPR013785">
    <property type="entry name" value="Aldolase_TIM"/>
</dbReference>
<dbReference type="SUPFAM" id="SSF54675">
    <property type="entry name" value="Nicotinate/Quinolinate PRTase N-terminal domain-like"/>
    <property type="match status" value="1"/>
</dbReference>
<dbReference type="Pfam" id="PF02749">
    <property type="entry name" value="QRPTase_N"/>
    <property type="match status" value="1"/>
</dbReference>
<protein>
    <recommendedName>
        <fullName evidence="2">nicotinate phosphoribosyltransferase</fullName>
        <ecNumber evidence="2">6.3.4.21</ecNumber>
    </recommendedName>
</protein>
<dbReference type="NCBIfam" id="NF005529">
    <property type="entry name" value="PRK07188.1"/>
    <property type="match status" value="1"/>
</dbReference>
<evidence type="ECO:0000313" key="9">
    <source>
        <dbReference type="EMBL" id="MDQ0567545.1"/>
    </source>
</evidence>
<keyword evidence="9" id="KW-0328">Glycosyltransferase</keyword>
<name>A0ABU0NDN5_9MOLU</name>
<dbReference type="InterPro" id="IPR036068">
    <property type="entry name" value="Nicotinate_pribotase-like_C"/>
</dbReference>
<sequence length="354" mass="40078">MMNKNKFKFDQKVKEKYYVADYFKKTIQIMEEFELKQRITMQFFQRNDNVVLCGIKEVLDLLEFACPNYNDLEIWSLNDGDIINSKEPVLKITGLYKDFGWLEGMIDGILSRNTSIATNSKKVVQAAKNKTVVSMLDRADSYKNLANDGYACYIGGFKHFVTQAALEYIDDENIKQPLGTMPHALIQAFNGNTLKAGQAFYKTFPNNNLTVLIDYNNDCVNTAIEVGSYFKDKLYAVRIDTSQALIDKYLQENKDKYPKDAKLNGVSLQLVQEVRNALDKVGCKHTKIIVSSGFTAEKISEFESLNAPVDVYGVGSALSQININFTGDAVLIDGKEQAKFGRKHIENPRLKKVK</sequence>
<proteinExistence type="predicted"/>
<keyword evidence="5" id="KW-0662">Pyridine nucleotide biosynthesis</keyword>
<dbReference type="GO" id="GO:0004516">
    <property type="term" value="F:nicotinate phosphoribosyltransferase activity"/>
    <property type="evidence" value="ECO:0007669"/>
    <property type="project" value="UniProtKB-EC"/>
</dbReference>
<dbReference type="EMBL" id="JAUSWP010000001">
    <property type="protein sequence ID" value="MDQ0567545.1"/>
    <property type="molecule type" value="Genomic_DNA"/>
</dbReference>
<comment type="caution">
    <text evidence="9">The sequence shown here is derived from an EMBL/GenBank/DDBJ whole genome shotgun (WGS) entry which is preliminary data.</text>
</comment>
<dbReference type="InterPro" id="IPR053190">
    <property type="entry name" value="NAPRTase-like"/>
</dbReference>
<dbReference type="GO" id="GO:0016757">
    <property type="term" value="F:glycosyltransferase activity"/>
    <property type="evidence" value="ECO:0007669"/>
    <property type="project" value="UniProtKB-KW"/>
</dbReference>
<dbReference type="RefSeq" id="WP_307444133.1">
    <property type="nucleotide sequence ID" value="NZ_JAUSWP010000001.1"/>
</dbReference>
<dbReference type="Gene3D" id="3.20.20.70">
    <property type="entry name" value="Aldolase class I"/>
    <property type="match status" value="1"/>
</dbReference>
<dbReference type="InterPro" id="IPR007229">
    <property type="entry name" value="Nic_PRibTrfase-Fam"/>
</dbReference>
<evidence type="ECO:0000256" key="6">
    <source>
        <dbReference type="ARBA" id="ARBA00047445"/>
    </source>
</evidence>
<dbReference type="EC" id="6.3.4.21" evidence="2"/>
<evidence type="ECO:0000256" key="1">
    <source>
        <dbReference type="ARBA" id="ARBA00004952"/>
    </source>
</evidence>